<accession>A0A2W5H0A6</accession>
<organism evidence="2 3">
    <name type="scientific">Pseudopedobacter saltans</name>
    <dbReference type="NCBI Taxonomy" id="151895"/>
    <lineage>
        <taxon>Bacteria</taxon>
        <taxon>Pseudomonadati</taxon>
        <taxon>Bacteroidota</taxon>
        <taxon>Sphingobacteriia</taxon>
        <taxon>Sphingobacteriales</taxon>
        <taxon>Sphingobacteriaceae</taxon>
        <taxon>Pseudopedobacter</taxon>
    </lineage>
</organism>
<evidence type="ECO:0000313" key="2">
    <source>
        <dbReference type="EMBL" id="PZP51496.1"/>
    </source>
</evidence>
<dbReference type="InterPro" id="IPR001387">
    <property type="entry name" value="Cro/C1-type_HTH"/>
</dbReference>
<dbReference type="CDD" id="cd00093">
    <property type="entry name" value="HTH_XRE"/>
    <property type="match status" value="1"/>
</dbReference>
<dbReference type="Proteomes" id="UP000249645">
    <property type="component" value="Unassembled WGS sequence"/>
</dbReference>
<dbReference type="GO" id="GO:0003677">
    <property type="term" value="F:DNA binding"/>
    <property type="evidence" value="ECO:0007669"/>
    <property type="project" value="InterPro"/>
</dbReference>
<name>A0A2W5H0A6_9SPHI</name>
<feature type="domain" description="HTH cro/C1-type" evidence="1">
    <location>
        <begin position="16"/>
        <end position="69"/>
    </location>
</feature>
<protein>
    <recommendedName>
        <fullName evidence="1">HTH cro/C1-type domain-containing protein</fullName>
    </recommendedName>
</protein>
<dbReference type="AlphaFoldDB" id="A0A2W5H0A6"/>
<sequence>MNKYILEQKKKSGARIKMIRELLDYTPNEFAILTGLTENTISNVENGEGFNSNTISIISFLTGIELKELFNYSGDLPTAANLKQTFLKNVKKYNKEALSNVLNRRVTIKMIIEELVNNKDFFELPRKTKEIQDYIQKEYQKSASSSIISQALDNAFKDKIIQRKRNGLRNYIYYKK</sequence>
<dbReference type="EMBL" id="QFOI01000029">
    <property type="protein sequence ID" value="PZP51496.1"/>
    <property type="molecule type" value="Genomic_DNA"/>
</dbReference>
<evidence type="ECO:0000259" key="1">
    <source>
        <dbReference type="PROSITE" id="PS50943"/>
    </source>
</evidence>
<dbReference type="SMART" id="SM00530">
    <property type="entry name" value="HTH_XRE"/>
    <property type="match status" value="1"/>
</dbReference>
<reference evidence="2 3" key="1">
    <citation type="submission" date="2017-11" db="EMBL/GenBank/DDBJ databases">
        <title>Infants hospitalized years apart are colonized by the same room-sourced microbial strains.</title>
        <authorList>
            <person name="Brooks B."/>
            <person name="Olm M.R."/>
            <person name="Firek B.A."/>
            <person name="Baker R."/>
            <person name="Thomas B.C."/>
            <person name="Morowitz M.J."/>
            <person name="Banfield J.F."/>
        </authorList>
    </citation>
    <scope>NUCLEOTIDE SEQUENCE [LARGE SCALE GENOMIC DNA]</scope>
    <source>
        <strain evidence="2">S2_009_000_R2_76</strain>
    </source>
</reference>
<dbReference type="Gene3D" id="1.10.260.40">
    <property type="entry name" value="lambda repressor-like DNA-binding domains"/>
    <property type="match status" value="1"/>
</dbReference>
<dbReference type="PROSITE" id="PS50943">
    <property type="entry name" value="HTH_CROC1"/>
    <property type="match status" value="1"/>
</dbReference>
<comment type="caution">
    <text evidence="2">The sequence shown here is derived from an EMBL/GenBank/DDBJ whole genome shotgun (WGS) entry which is preliminary data.</text>
</comment>
<proteinExistence type="predicted"/>
<dbReference type="InterPro" id="IPR010982">
    <property type="entry name" value="Lambda_DNA-bd_dom_sf"/>
</dbReference>
<evidence type="ECO:0000313" key="3">
    <source>
        <dbReference type="Proteomes" id="UP000249645"/>
    </source>
</evidence>
<dbReference type="SUPFAM" id="SSF47413">
    <property type="entry name" value="lambda repressor-like DNA-binding domains"/>
    <property type="match status" value="1"/>
</dbReference>
<gene>
    <name evidence="2" type="ORF">DI598_03115</name>
</gene>